<dbReference type="Pfam" id="PF13620">
    <property type="entry name" value="CarboxypepD_reg"/>
    <property type="match status" value="1"/>
</dbReference>
<dbReference type="GO" id="GO:0009279">
    <property type="term" value="C:cell outer membrane"/>
    <property type="evidence" value="ECO:0007669"/>
    <property type="project" value="UniProtKB-SubCell"/>
</dbReference>
<dbReference type="Pfam" id="PF25183">
    <property type="entry name" value="OMP_b-brl_4"/>
    <property type="match status" value="1"/>
</dbReference>
<keyword evidence="7" id="KW-0732">Signal</keyword>
<dbReference type="GO" id="GO:0030246">
    <property type="term" value="F:carbohydrate binding"/>
    <property type="evidence" value="ECO:0007669"/>
    <property type="project" value="InterPro"/>
</dbReference>
<dbReference type="InterPro" id="IPR057601">
    <property type="entry name" value="Oar-like_b-barrel"/>
</dbReference>
<dbReference type="SUPFAM" id="SSF56935">
    <property type="entry name" value="Porins"/>
    <property type="match status" value="1"/>
</dbReference>
<accession>A0A1H6BLI4</accession>
<reference evidence="9 10" key="1">
    <citation type="submission" date="2016-10" db="EMBL/GenBank/DDBJ databases">
        <authorList>
            <person name="de Groot N.N."/>
        </authorList>
    </citation>
    <scope>NUCLEOTIDE SEQUENCE [LARGE SCALE GENOMIC DNA]</scope>
    <source>
        <strain evidence="9 10">DSM 22489</strain>
    </source>
</reference>
<dbReference type="PANTHER" id="PTHR30069">
    <property type="entry name" value="TONB-DEPENDENT OUTER MEMBRANE RECEPTOR"/>
    <property type="match status" value="1"/>
</dbReference>
<dbReference type="InterPro" id="IPR036942">
    <property type="entry name" value="Beta-barrel_TonB_sf"/>
</dbReference>
<evidence type="ECO:0000259" key="8">
    <source>
        <dbReference type="Pfam" id="PF25183"/>
    </source>
</evidence>
<dbReference type="InterPro" id="IPR039426">
    <property type="entry name" value="TonB-dep_rcpt-like"/>
</dbReference>
<dbReference type="AlphaFoldDB" id="A0A1H6BLI4"/>
<comment type="subcellular location">
    <subcellularLocation>
        <location evidence="1">Cell outer membrane</location>
        <topology evidence="1">Multi-pass membrane protein</topology>
    </subcellularLocation>
</comment>
<evidence type="ECO:0000256" key="7">
    <source>
        <dbReference type="SAM" id="SignalP"/>
    </source>
</evidence>
<dbReference type="OrthoDB" id="97893at2"/>
<dbReference type="InterPro" id="IPR013784">
    <property type="entry name" value="Carb-bd-like_fold"/>
</dbReference>
<keyword evidence="2" id="KW-0813">Transport</keyword>
<evidence type="ECO:0000256" key="1">
    <source>
        <dbReference type="ARBA" id="ARBA00004571"/>
    </source>
</evidence>
<name>A0A1H6BLI4_9BACT</name>
<keyword evidence="3" id="KW-1134">Transmembrane beta strand</keyword>
<sequence>MKNRFLLRCLPLGLAAILAAPAAFAQSTTEGAISGTIEDPTGAVVPQAKITIHNDGTNAEKMLTSDGSGFYSAPLLDPGTYTVTVSATGFGNKVTHVIVQVGQVTNVSPKLSAGSDSTSVDVTAEVPVLNFESPDMSTVIDQKALVNIPENNRRWSSLAMLTPGVVSDSNGFGLVSVRGISTLLNNVEIDGADDNQAYFSEERGRTREAYSTSEDAVREFAVNTGVYSAEYGRAAGAVINSVTKSGSNDLHGEVYFYDRESNWAAYTPLVTNTTATPNGTGGYNFTTAPLKPKDERKIYGFSAGGALIKNKLFWYYTYDQHSHITPGIGKPQNPATFFALPDSTLPGASTCNLATGYFNANGTTGTLANDPSACTLAAREGLTSYAAGASAYSAGLAALLPDLGYTPRIGFQEINTPKLDYQITPKEHVSFLYHRLRWDSPGGVQTQATVPYAIDTFGNDFVKLDYGVAKLESQITNSITNELGYQYGRELDDETQQPYSAYTKANLLGTGSSAGNVPEVNLAESTSGVYLGSPYYSYRFAYPDERKWQVYDTAYWSHGNHNVKFGVDILHNHDLINNLYEANGVYTYTYIGNYLADLNSRNTGGTSDKCNSTAAQSGTATVSALGTLPCYSSYVQGFGLTPQYAIDTTDYGFYAQDNWKITPRLTLELGLRYDYESLPQPSATLDAPLTVANAAGSTLYTFTPYAGLTNRPSDKNNLGPRVGFAYDVFGGGKTVLRGGFGMYYGRIINATILNAYLNTGSALGQYTASLKNTQGGPLLANILPNVTAGTSGSVTQPAGAFATPSSYYFDSHFQNPEVNEFDLILQQQLTSSTVLAVSYLGGFGRELPNFLNVNLNPATEQTATITVADTTGKGPIANGTVFTVPTYTGYLNSNFVGITKITSNINSSYNALVFEVKTTNYHGLTTDFSYTFSHALDYNQNAGTTASTNNWYDPYGNPRVNYGNSSFNVPNRVTGYALYSLPKLHTESWVKWITNGWGINDSFQGQSGLPYSYGTSSYNSYAAVGTGWNGAGGISYVPALGRNTLKLKRDLVDDVRLVKGFAFTDRYNLELRAELFNVANHENVTSAGTTAYVLSSAGSSTPLVGTATFQPTTFGVPTSINSSGFLYRPRELQLSARFSF</sequence>
<dbReference type="EMBL" id="FNVA01000007">
    <property type="protein sequence ID" value="SEG61237.1"/>
    <property type="molecule type" value="Genomic_DNA"/>
</dbReference>
<dbReference type="Gene3D" id="2.40.170.20">
    <property type="entry name" value="TonB-dependent receptor, beta-barrel domain"/>
    <property type="match status" value="1"/>
</dbReference>
<gene>
    <name evidence="9" type="ORF">SAMN05421819_3791</name>
</gene>
<evidence type="ECO:0000313" key="9">
    <source>
        <dbReference type="EMBL" id="SEG61237.1"/>
    </source>
</evidence>
<keyword evidence="9" id="KW-0675">Receptor</keyword>
<evidence type="ECO:0000256" key="4">
    <source>
        <dbReference type="ARBA" id="ARBA00022692"/>
    </source>
</evidence>
<evidence type="ECO:0000313" key="10">
    <source>
        <dbReference type="Proteomes" id="UP000236728"/>
    </source>
</evidence>
<dbReference type="GO" id="GO:0044718">
    <property type="term" value="P:siderophore transmembrane transport"/>
    <property type="evidence" value="ECO:0007669"/>
    <property type="project" value="TreeGrafter"/>
</dbReference>
<dbReference type="SUPFAM" id="SSF49452">
    <property type="entry name" value="Starch-binding domain-like"/>
    <property type="match status" value="1"/>
</dbReference>
<evidence type="ECO:0000256" key="6">
    <source>
        <dbReference type="ARBA" id="ARBA00023237"/>
    </source>
</evidence>
<protein>
    <submittedName>
        <fullName evidence="9">TonB-dependent Receptor Plug Domain</fullName>
    </submittedName>
</protein>
<dbReference type="Gene3D" id="2.60.40.1120">
    <property type="entry name" value="Carboxypeptidase-like, regulatory domain"/>
    <property type="match status" value="1"/>
</dbReference>
<keyword evidence="4" id="KW-0812">Transmembrane</keyword>
<evidence type="ECO:0000256" key="3">
    <source>
        <dbReference type="ARBA" id="ARBA00022452"/>
    </source>
</evidence>
<feature type="domain" description="TonB-dependent transporter Oar-like beta-barrel" evidence="8">
    <location>
        <begin position="242"/>
        <end position="1133"/>
    </location>
</feature>
<proteinExistence type="predicted"/>
<keyword evidence="10" id="KW-1185">Reference proteome</keyword>
<evidence type="ECO:0000256" key="5">
    <source>
        <dbReference type="ARBA" id="ARBA00023136"/>
    </source>
</evidence>
<organism evidence="9 10">
    <name type="scientific">Bryocella elongata</name>
    <dbReference type="NCBI Taxonomy" id="863522"/>
    <lineage>
        <taxon>Bacteria</taxon>
        <taxon>Pseudomonadati</taxon>
        <taxon>Acidobacteriota</taxon>
        <taxon>Terriglobia</taxon>
        <taxon>Terriglobales</taxon>
        <taxon>Acidobacteriaceae</taxon>
        <taxon>Bryocella</taxon>
    </lineage>
</organism>
<dbReference type="PANTHER" id="PTHR30069:SF46">
    <property type="entry name" value="OAR PROTEIN"/>
    <property type="match status" value="1"/>
</dbReference>
<evidence type="ECO:0000256" key="2">
    <source>
        <dbReference type="ARBA" id="ARBA00022448"/>
    </source>
</evidence>
<dbReference type="Proteomes" id="UP000236728">
    <property type="component" value="Unassembled WGS sequence"/>
</dbReference>
<dbReference type="RefSeq" id="WP_103934645.1">
    <property type="nucleotide sequence ID" value="NZ_FNVA01000007.1"/>
</dbReference>
<dbReference type="GO" id="GO:0015344">
    <property type="term" value="F:siderophore uptake transmembrane transporter activity"/>
    <property type="evidence" value="ECO:0007669"/>
    <property type="project" value="TreeGrafter"/>
</dbReference>
<feature type="signal peptide" evidence="7">
    <location>
        <begin position="1"/>
        <end position="25"/>
    </location>
</feature>
<feature type="chain" id="PRO_5009294012" evidence="7">
    <location>
        <begin position="26"/>
        <end position="1140"/>
    </location>
</feature>
<keyword evidence="6" id="KW-0998">Cell outer membrane</keyword>
<keyword evidence="5" id="KW-0472">Membrane</keyword>